<dbReference type="GO" id="GO:0005829">
    <property type="term" value="C:cytosol"/>
    <property type="evidence" value="ECO:0007669"/>
    <property type="project" value="UniProtKB-ARBA"/>
</dbReference>
<comment type="caution">
    <text evidence="5">The sequence shown here is derived from an EMBL/GenBank/DDBJ whole genome shotgun (WGS) entry which is preliminary data.</text>
</comment>
<reference evidence="5" key="1">
    <citation type="journal article" date="2015" name="Proc. Natl. Acad. Sci. U.S.A.">
        <title>Networks of energetic and metabolic interactions define dynamics in microbial communities.</title>
        <authorList>
            <person name="Embree M."/>
            <person name="Liu J.K."/>
            <person name="Al-Bassam M.M."/>
            <person name="Zengler K."/>
        </authorList>
    </citation>
    <scope>NUCLEOTIDE SEQUENCE</scope>
</reference>
<proteinExistence type="inferred from homology"/>
<evidence type="ECO:0000256" key="2">
    <source>
        <dbReference type="ARBA" id="ARBA00005979"/>
    </source>
</evidence>
<dbReference type="Pfam" id="PF00724">
    <property type="entry name" value="Oxidored_FMN"/>
    <property type="match status" value="1"/>
</dbReference>
<dbReference type="EMBL" id="LNQE01000974">
    <property type="protein sequence ID" value="KUG22334.1"/>
    <property type="molecule type" value="Genomic_DNA"/>
</dbReference>
<organism evidence="5">
    <name type="scientific">hydrocarbon metagenome</name>
    <dbReference type="NCBI Taxonomy" id="938273"/>
    <lineage>
        <taxon>unclassified sequences</taxon>
        <taxon>metagenomes</taxon>
        <taxon>ecological metagenomes</taxon>
    </lineage>
</organism>
<feature type="domain" description="NADH:flavin oxidoreductase/NADH oxidase N-terminal" evidence="4">
    <location>
        <begin position="6"/>
        <end position="339"/>
    </location>
</feature>
<keyword evidence="3" id="KW-0560">Oxidoreductase</keyword>
<dbReference type="GO" id="GO:0016628">
    <property type="term" value="F:oxidoreductase activity, acting on the CH-CH group of donors, NAD or NADP as acceptor"/>
    <property type="evidence" value="ECO:0007669"/>
    <property type="project" value="UniProtKB-ARBA"/>
</dbReference>
<gene>
    <name evidence="5" type="ORF">ASZ90_007873</name>
</gene>
<name>A0A0W8FNZ9_9ZZZZ</name>
<comment type="cofactor">
    <cofactor evidence="1">
        <name>FMN</name>
        <dbReference type="ChEBI" id="CHEBI:58210"/>
    </cofactor>
</comment>
<dbReference type="CDD" id="cd02933">
    <property type="entry name" value="OYE_like_FMN"/>
    <property type="match status" value="1"/>
</dbReference>
<accession>A0A0W8FNZ9</accession>
<dbReference type="InterPro" id="IPR001155">
    <property type="entry name" value="OxRdtase_FMN_N"/>
</dbReference>
<protein>
    <submittedName>
        <fullName evidence="5">Flavoprotein nadh-dependent oxidoreductase</fullName>
    </submittedName>
</protein>
<dbReference type="SUPFAM" id="SSF51395">
    <property type="entry name" value="FMN-linked oxidoreductases"/>
    <property type="match status" value="1"/>
</dbReference>
<dbReference type="PANTHER" id="PTHR22893:SF91">
    <property type="entry name" value="NADPH DEHYDROGENASE 2-RELATED"/>
    <property type="match status" value="1"/>
</dbReference>
<dbReference type="FunFam" id="3.20.20.70:FF:000059">
    <property type="entry name" value="N-ethylmaleimide reductase, FMN-linked"/>
    <property type="match status" value="1"/>
</dbReference>
<evidence type="ECO:0000256" key="1">
    <source>
        <dbReference type="ARBA" id="ARBA00001917"/>
    </source>
</evidence>
<evidence type="ECO:0000259" key="4">
    <source>
        <dbReference type="Pfam" id="PF00724"/>
    </source>
</evidence>
<evidence type="ECO:0000313" key="5">
    <source>
        <dbReference type="EMBL" id="KUG22334.1"/>
    </source>
</evidence>
<dbReference type="PANTHER" id="PTHR22893">
    <property type="entry name" value="NADH OXIDOREDUCTASE-RELATED"/>
    <property type="match status" value="1"/>
</dbReference>
<dbReference type="InterPro" id="IPR013785">
    <property type="entry name" value="Aldolase_TIM"/>
</dbReference>
<comment type="similarity">
    <text evidence="2">Belongs to the NADH:flavin oxidoreductase/NADH oxidase family.</text>
</comment>
<sequence>MYEQALFNPLRIGPYDLPNRIFMAPMTRSRADNPENAPTDLHALYYSQRAAAGLIITEGSQVSPQGVGYVNTPGIYSRPQIEGWRLVTKAVREKGGHIFLQIWHVGRISHPDFHDGMLPVAPSAINPHDRSYTPSGFKETVIPHALTIDEIQAIVQDFKKAAVNAVFAGFDGVEIHSANGYLIHQFFTNCSNTRTDAYGGSHANRSRFFFEVLDAVGGAIGFKKVGIRLNPSAHGFFGITIDQDTIPTFEYVVNRLNDYPDLAYAHLVEPMLPVDNVPHAVTNIAKHFRPLYHGTFVTNCGYNAESAHRVIADGYADAVAFGTAFIANPGLVERIRLGLSWAVPDINTYYTPGPKGYVDYPAL</sequence>
<dbReference type="GO" id="GO:0010181">
    <property type="term" value="F:FMN binding"/>
    <property type="evidence" value="ECO:0007669"/>
    <property type="project" value="InterPro"/>
</dbReference>
<dbReference type="InterPro" id="IPR045247">
    <property type="entry name" value="Oye-like"/>
</dbReference>
<evidence type="ECO:0000256" key="3">
    <source>
        <dbReference type="ARBA" id="ARBA00023002"/>
    </source>
</evidence>
<dbReference type="AlphaFoldDB" id="A0A0W8FNZ9"/>
<dbReference type="Gene3D" id="3.20.20.70">
    <property type="entry name" value="Aldolase class I"/>
    <property type="match status" value="1"/>
</dbReference>